<reference evidence="12" key="1">
    <citation type="submission" date="2009-11" db="EMBL/GenBank/DDBJ databases">
        <authorList>
            <consortium name="Porcine genome sequencing project"/>
        </authorList>
    </citation>
    <scope>NUCLEOTIDE SEQUENCE [LARGE SCALE GENOMIC DNA]</scope>
    <source>
        <strain evidence="12">Duroc</strain>
    </source>
</reference>
<dbReference type="GeneID" id="100511382"/>
<organism evidence="11 12">
    <name type="scientific">Sus scrofa</name>
    <name type="common">Pig</name>
    <dbReference type="NCBI Taxonomy" id="9823"/>
    <lineage>
        <taxon>Eukaryota</taxon>
        <taxon>Metazoa</taxon>
        <taxon>Chordata</taxon>
        <taxon>Craniata</taxon>
        <taxon>Vertebrata</taxon>
        <taxon>Euteleostomi</taxon>
        <taxon>Mammalia</taxon>
        <taxon>Eutheria</taxon>
        <taxon>Laurasiatheria</taxon>
        <taxon>Artiodactyla</taxon>
        <taxon>Suina</taxon>
        <taxon>Suidae</taxon>
        <taxon>Sus</taxon>
    </lineage>
</organism>
<dbReference type="GeneTree" id="ENSGT00720000108833"/>
<dbReference type="GO" id="GO:0005856">
    <property type="term" value="C:cytoskeleton"/>
    <property type="evidence" value="ECO:0007669"/>
    <property type="project" value="UniProtKB-SubCell"/>
</dbReference>
<reference evidence="11" key="3">
    <citation type="submission" date="2025-08" db="UniProtKB">
        <authorList>
            <consortium name="Ensembl"/>
        </authorList>
    </citation>
    <scope>IDENTIFICATION</scope>
</reference>
<dbReference type="AlphaFoldDB" id="A0A4X1SUJ5"/>
<accession>A0A5G2R0C2</accession>
<dbReference type="OrthoDB" id="6220758at2759"/>
<evidence type="ECO:0000256" key="8">
    <source>
        <dbReference type="ARBA" id="ARBA00055671"/>
    </source>
</evidence>
<dbReference type="FunFam" id="2.30.36.70:FF:000003">
    <property type="entry name" value="Actin-related protein 6"/>
    <property type="match status" value="1"/>
</dbReference>
<dbReference type="PANTHER" id="PTHR11937">
    <property type="entry name" value="ACTIN"/>
    <property type="match status" value="1"/>
</dbReference>
<keyword evidence="5" id="KW-0007">Acetylation</keyword>
<dbReference type="Gene3D" id="2.30.36.70">
    <property type="entry name" value="Actin, Chain A, domain 2"/>
    <property type="match status" value="1"/>
</dbReference>
<evidence type="ECO:0000256" key="1">
    <source>
        <dbReference type="ARBA" id="ARBA00004123"/>
    </source>
</evidence>
<evidence type="ECO:0000256" key="4">
    <source>
        <dbReference type="ARBA" id="ARBA00022490"/>
    </source>
</evidence>
<evidence type="ECO:0000256" key="9">
    <source>
        <dbReference type="ARBA" id="ARBA00061934"/>
    </source>
</evidence>
<comment type="subunit">
    <text evidence="9">Component of the chromatin-remodeling SRCAP complex composed of at least SRCAP, DMAP1, RUVBL1, RUVBL2, ACTL6A, YEATS4, ACTR6 and ZNHIT1. Interacts with CBX1, CBX3 and CBX5.</text>
</comment>
<protein>
    <recommendedName>
        <fullName evidence="10">Actin-related protein 6</fullName>
    </recommendedName>
</protein>
<dbReference type="Proteomes" id="UP000008227">
    <property type="component" value="Chromosome 5"/>
</dbReference>
<keyword evidence="7" id="KW-0539">Nucleus</keyword>
<evidence type="ECO:0000256" key="5">
    <source>
        <dbReference type="ARBA" id="ARBA00022990"/>
    </source>
</evidence>
<evidence type="ECO:0000313" key="12">
    <source>
        <dbReference type="Proteomes" id="UP000008227"/>
    </source>
</evidence>
<evidence type="ECO:0000256" key="6">
    <source>
        <dbReference type="ARBA" id="ARBA00023212"/>
    </source>
</evidence>
<evidence type="ECO:0000313" key="11">
    <source>
        <dbReference type="Ensembl" id="ENSSSCP00000067646.1"/>
    </source>
</evidence>
<gene>
    <name evidence="11" type="primary">ACTR6</name>
</gene>
<dbReference type="CTD" id="64431"/>
<dbReference type="Gene3D" id="3.90.640.10">
    <property type="entry name" value="Actin, Chain A, domain 4"/>
    <property type="match status" value="1"/>
</dbReference>
<dbReference type="RefSeq" id="XP_013853491.1">
    <property type="nucleotide sequence ID" value="XM_013998037.2"/>
</dbReference>
<dbReference type="InterPro" id="IPR004000">
    <property type="entry name" value="Actin"/>
</dbReference>
<dbReference type="ExpressionAtlas" id="A0A4X1SUJ5">
    <property type="expression patterns" value="baseline and differential"/>
</dbReference>
<dbReference type="InterPro" id="IPR043129">
    <property type="entry name" value="ATPase_NBD"/>
</dbReference>
<proteinExistence type="inferred from homology"/>
<keyword evidence="4" id="KW-0963">Cytoplasm</keyword>
<reference evidence="11" key="2">
    <citation type="journal article" date="2020" name="Gigascience">
        <title>An improved pig reference genome sequence to enable pig genetics and genomics research.</title>
        <authorList>
            <person name="Warr A."/>
            <person name="Affara N."/>
            <person name="Aken B."/>
            <person name="Beiki H."/>
            <person name="Bickhart D.M."/>
            <person name="Billis K."/>
            <person name="Chow W."/>
            <person name="Eory L."/>
            <person name="Finlayson H.A."/>
            <person name="Flicek P."/>
            <person name="Giron C.G."/>
            <person name="Griffin D.K."/>
            <person name="Hall R."/>
            <person name="Hannum G."/>
            <person name="Hourlier T."/>
            <person name="Howe K."/>
            <person name="Hume D.A."/>
            <person name="Izuogu O."/>
            <person name="Kim K."/>
            <person name="Koren S."/>
            <person name="Liu H."/>
            <person name="Manchanda N."/>
            <person name="Martin F.J."/>
            <person name="Nonneman D.J."/>
            <person name="O'Connor R.E."/>
            <person name="Phillippy A.M."/>
            <person name="Rohrer G.A."/>
            <person name="Rosen B.D."/>
            <person name="Rund L.A."/>
            <person name="Sargent C.A."/>
            <person name="Schook L.B."/>
            <person name="Schroeder S.G."/>
            <person name="Schwartz A.S."/>
            <person name="Skinner B.M."/>
            <person name="Talbot R."/>
            <person name="Tseng E."/>
            <person name="Tuggle C.K."/>
            <person name="Watson M."/>
            <person name="Smith T.P.L."/>
            <person name="Archibald A.L."/>
        </authorList>
    </citation>
    <scope>NUCLEOTIDE SEQUENCE [LARGE SCALE GENOMIC DNA]</scope>
    <source>
        <strain evidence="11">Duroc</strain>
    </source>
</reference>
<evidence type="ECO:0000256" key="7">
    <source>
        <dbReference type="ARBA" id="ARBA00023242"/>
    </source>
</evidence>
<dbReference type="Ensembl" id="ENSSSCT00000073787.1">
    <property type="protein sequence ID" value="ENSSSCP00000067646.1"/>
    <property type="gene ID" value="ENSSSCG00000025682.4"/>
</dbReference>
<evidence type="ECO:0000256" key="2">
    <source>
        <dbReference type="ARBA" id="ARBA00004245"/>
    </source>
</evidence>
<evidence type="ECO:0000256" key="10">
    <source>
        <dbReference type="ARBA" id="ARBA00074635"/>
    </source>
</evidence>
<keyword evidence="6" id="KW-0206">Cytoskeleton</keyword>
<evidence type="ECO:0000256" key="3">
    <source>
        <dbReference type="ARBA" id="ARBA00005665"/>
    </source>
</evidence>
<comment type="subcellular location">
    <subcellularLocation>
        <location evidence="2">Cytoplasm</location>
        <location evidence="2">Cytoskeleton</location>
    </subcellularLocation>
    <subcellularLocation>
        <location evidence="1">Nucleus</location>
    </subcellularLocation>
</comment>
<dbReference type="FunFam" id="3.30.420.40:FF:000599">
    <property type="entry name" value="Actin-related protein 6"/>
    <property type="match status" value="1"/>
</dbReference>
<dbReference type="FunFam" id="3.90.640.10:FF:000014">
    <property type="entry name" value="Putative actin-related protein 6"/>
    <property type="match status" value="1"/>
</dbReference>
<dbReference type="Gene3D" id="3.30.420.40">
    <property type="match status" value="3"/>
</dbReference>
<comment type="similarity">
    <text evidence="3">Belongs to the actin family. ARP6 subfamily.</text>
</comment>
<dbReference type="GO" id="GO:0005634">
    <property type="term" value="C:nucleus"/>
    <property type="evidence" value="ECO:0007669"/>
    <property type="project" value="UniProtKB-SubCell"/>
</dbReference>
<keyword evidence="12" id="KW-1185">Reference proteome</keyword>
<dbReference type="SUPFAM" id="SSF53067">
    <property type="entry name" value="Actin-like ATPase domain"/>
    <property type="match status" value="2"/>
</dbReference>
<reference evidence="11" key="4">
    <citation type="submission" date="2025-09" db="UniProtKB">
        <authorList>
            <consortium name="Ensembl"/>
        </authorList>
    </citation>
    <scope>IDENTIFICATION</scope>
</reference>
<accession>A0A4X1SUJ5</accession>
<dbReference type="Pfam" id="PF00022">
    <property type="entry name" value="Actin"/>
    <property type="match status" value="2"/>
</dbReference>
<name>A0A4X1SUJ5_PIG</name>
<comment type="function">
    <text evidence="8">Required for formation and/or maintenance of proper nucleolar structure and function. Plays a dual role in the regulation of ribosomal DNA (rDNA) transcription. In the presence of high glucose, maintains active rDNA transcription through H2A.Z deposition and under glucose starvation, is required for the repression of rDNA transcription, and this function may be independent of H2A.Z.</text>
</comment>
<dbReference type="FunFam" id="3.30.420.40:FF:000602">
    <property type="entry name" value="Actin-related protein 6"/>
    <property type="match status" value="1"/>
</dbReference>
<dbReference type="SMART" id="SM00268">
    <property type="entry name" value="ACTIN"/>
    <property type="match status" value="1"/>
</dbReference>
<dbReference type="CDD" id="cd10210">
    <property type="entry name" value="ASKHA_NBD_Arp6"/>
    <property type="match status" value="1"/>
</dbReference>
<sequence>MTTLVLDNGAYNAKIGYSHENVSVIPNCQFRSKTARLKTFTANQIDEIKDPSGLFYILPFQKGYLVNWDVQRQVWDYLFGKEMYQVTNWTGALSAHRYFRDNPSELCCIIVDSGYSFTHIVPYCRSKKKKEAIIRINVGGKLLTNHLKEIISYRQLHVMDETHVINQVKEDVCYVSQDFYRDMDIAKLKGEENTVMIDYVLPDFSTIKKGFCKPREEMVLSGKYKSGEQILRLANERFAVPEILFNPSDIGIQEMGIPEAIVYSIQNLPEEMQPHFFKNIVLTGGNTLFPGFRDRVYSEVRCLTPTDYDVSVVLPENPITYAWEGGKLISENDDFEDMVVTREDYEENGHSVCEEKFDI</sequence>